<accession>A0A6P2CYT1</accession>
<keyword evidence="3" id="KW-1185">Reference proteome</keyword>
<gene>
    <name evidence="2" type="ORF">SOIL9_54020</name>
</gene>
<evidence type="ECO:0000256" key="1">
    <source>
        <dbReference type="SAM" id="SignalP"/>
    </source>
</evidence>
<sequence length="1078" mass="119249">MIRSLLPVVVALLVLAGPTPAFAQEKKPVRLIAEAEDFTVTSGWKVMPYRENYFAGTFAVAFLSRMACLSAPDEISSGKKAVAEQTITIPYADTFEIMVRYEQPYQFAAEFTVEVEQDGKVVGSFPCGRLTDPKIWAFNDHKRVPMERYSWSGTDNIVWQQPGNVKLAAGTAKLRLIATEQKDGDKPRVNIAKRNVDLVCLTNDKAGMEAQKKTGYLEFDGWLVQDGDVFVRFTNPKDGFGPVVPIVAPFDQGQHSPYYVHVRDWPTQQVMKSGRTVSELKYQNDGPRSTKVKSEILAPVVPTPATIPDSEYLQPGDTSGWIPLGPVLDSLNYSQWFPKAIYKGKAEGVHLRLEFGIPDGRGGIKLVKNAIVKGPAQNLSPACFDIPGCLNPNQDHLLALIKRYWKPEIRTQKEVLDYLNAEVAKFPQVGSVPKRMPIYGIMGFGSAHTAFPEAKQLALALGDNTTVDATGKKRELVAHWADPSLEWIKKQEMTRKGGFDDLAIVSYGDEIHLPAIPLKDDEFAKWLKDRGVTVEGAVKYTTDKKDPLYYYSQIAAKEKGAVKFAEGTAYYKSKGVLTGANYSPHANYLVTELDYIRPFKLKAMSMPWTEDYAWQIAEFSPQIVGYLASGLRAGAKYDDLPIHMYVMPHSPGQLPSEFRQSFYTSIAHGAKVINYFCATPSAVGATENYVDSYDLKMWKEIYTCTHEAGIFEDYIVDGKVRPAKVGLLLSSTDELITGVNNFSFALHNNERKALYYALRHSQVPVDFLSEDDVIDGRAKDYKLIYVTQQYLQSKCLDSLQKWCAAGGTVVAMAGGGYFNEFQKENPATAKFYGATGSKITTDPNLVSKYLGKENTPFFSKHDLPQYEPMDTAHWHIGGLSKIDPDPAPSPNHVFNVPVIGWKQALTATDGTVIGKFKDGSPAVITKRHGTGRAILFGFLPGQAYLQSGLPVRPVDRGANADSYAHFLPTGMRLHLLTRLADDFLGFGGRDAKPVVTTDGLVETMCIDTPAKGDAPAKLAIPLINWTGAEQTSLTVTIRVDKVSKVRSVERGELKFTQLKGAIQINMPLNVADMLLIDK</sequence>
<feature type="signal peptide" evidence="1">
    <location>
        <begin position="1"/>
        <end position="23"/>
    </location>
</feature>
<protein>
    <recommendedName>
        <fullName evidence="4">Beta-galactosidase trimerisation domain-containing protein</fullName>
    </recommendedName>
</protein>
<dbReference type="Proteomes" id="UP000464178">
    <property type="component" value="Chromosome"/>
</dbReference>
<reference evidence="2 3" key="1">
    <citation type="submission" date="2019-05" db="EMBL/GenBank/DDBJ databases">
        <authorList>
            <consortium name="Science for Life Laboratories"/>
        </authorList>
    </citation>
    <scope>NUCLEOTIDE SEQUENCE [LARGE SCALE GENOMIC DNA]</scope>
    <source>
        <strain evidence="2">Soil9</strain>
    </source>
</reference>
<name>A0A6P2CYT1_9BACT</name>
<feature type="chain" id="PRO_5027070384" description="Beta-galactosidase trimerisation domain-containing protein" evidence="1">
    <location>
        <begin position="24"/>
        <end position="1078"/>
    </location>
</feature>
<keyword evidence="1" id="KW-0732">Signal</keyword>
<dbReference type="RefSeq" id="WP_162667201.1">
    <property type="nucleotide sequence ID" value="NZ_LR593886.1"/>
</dbReference>
<dbReference type="EMBL" id="LR593886">
    <property type="protein sequence ID" value="VTR92312.1"/>
    <property type="molecule type" value="Genomic_DNA"/>
</dbReference>
<dbReference type="SUPFAM" id="SSF52317">
    <property type="entry name" value="Class I glutamine amidotransferase-like"/>
    <property type="match status" value="1"/>
</dbReference>
<evidence type="ECO:0008006" key="4">
    <source>
        <dbReference type="Google" id="ProtNLM"/>
    </source>
</evidence>
<evidence type="ECO:0000313" key="3">
    <source>
        <dbReference type="Proteomes" id="UP000464178"/>
    </source>
</evidence>
<dbReference type="Gene3D" id="3.40.50.880">
    <property type="match status" value="1"/>
</dbReference>
<dbReference type="Gene3D" id="2.60.120.260">
    <property type="entry name" value="Galactose-binding domain-like"/>
    <property type="match status" value="1"/>
</dbReference>
<dbReference type="KEGG" id="gms:SOIL9_54020"/>
<evidence type="ECO:0000313" key="2">
    <source>
        <dbReference type="EMBL" id="VTR92312.1"/>
    </source>
</evidence>
<dbReference type="InterPro" id="IPR029062">
    <property type="entry name" value="Class_I_gatase-like"/>
</dbReference>
<organism evidence="2 3">
    <name type="scientific">Gemmata massiliana</name>
    <dbReference type="NCBI Taxonomy" id="1210884"/>
    <lineage>
        <taxon>Bacteria</taxon>
        <taxon>Pseudomonadati</taxon>
        <taxon>Planctomycetota</taxon>
        <taxon>Planctomycetia</taxon>
        <taxon>Gemmatales</taxon>
        <taxon>Gemmataceae</taxon>
        <taxon>Gemmata</taxon>
    </lineage>
</organism>
<dbReference type="AlphaFoldDB" id="A0A6P2CYT1"/>
<dbReference type="CDD" id="cd03143">
    <property type="entry name" value="A4_beta-galactosidase_middle_domain"/>
    <property type="match status" value="1"/>
</dbReference>
<proteinExistence type="predicted"/>